<dbReference type="EMBL" id="UINC01076293">
    <property type="protein sequence ID" value="SVC15323.1"/>
    <property type="molecule type" value="Genomic_DNA"/>
</dbReference>
<dbReference type="AlphaFoldDB" id="A0A382JVT0"/>
<dbReference type="Pfam" id="PF01266">
    <property type="entry name" value="DAO"/>
    <property type="match status" value="1"/>
</dbReference>
<evidence type="ECO:0000259" key="1">
    <source>
        <dbReference type="Pfam" id="PF01266"/>
    </source>
</evidence>
<evidence type="ECO:0000313" key="2">
    <source>
        <dbReference type="EMBL" id="SVC15323.1"/>
    </source>
</evidence>
<dbReference type="Gene3D" id="3.30.9.10">
    <property type="entry name" value="D-Amino Acid Oxidase, subunit A, domain 2"/>
    <property type="match status" value="1"/>
</dbReference>
<accession>A0A382JVT0</accession>
<feature type="domain" description="FAD dependent oxidoreductase" evidence="1">
    <location>
        <begin position="42"/>
        <end position="358"/>
    </location>
</feature>
<name>A0A382JVT0_9ZZZZ</name>
<protein>
    <recommendedName>
        <fullName evidence="1">FAD dependent oxidoreductase domain-containing protein</fullName>
    </recommendedName>
</protein>
<dbReference type="InterPro" id="IPR036188">
    <property type="entry name" value="FAD/NAD-bd_sf"/>
</dbReference>
<reference evidence="2" key="1">
    <citation type="submission" date="2018-05" db="EMBL/GenBank/DDBJ databases">
        <authorList>
            <person name="Lanie J.A."/>
            <person name="Ng W.-L."/>
            <person name="Kazmierczak K.M."/>
            <person name="Andrzejewski T.M."/>
            <person name="Davidsen T.M."/>
            <person name="Wayne K.J."/>
            <person name="Tettelin H."/>
            <person name="Glass J.I."/>
            <person name="Rusch D."/>
            <person name="Podicherti R."/>
            <person name="Tsui H.-C.T."/>
            <person name="Winkler M.E."/>
        </authorList>
    </citation>
    <scope>NUCLEOTIDE SEQUENCE</scope>
</reference>
<dbReference type="InterPro" id="IPR006076">
    <property type="entry name" value="FAD-dep_OxRdtase"/>
</dbReference>
<dbReference type="InterPro" id="IPR052745">
    <property type="entry name" value="G3P_Oxidase/Oxidoreductase"/>
</dbReference>
<organism evidence="2">
    <name type="scientific">marine metagenome</name>
    <dbReference type="NCBI Taxonomy" id="408172"/>
    <lineage>
        <taxon>unclassified sequences</taxon>
        <taxon>metagenomes</taxon>
        <taxon>ecological metagenomes</taxon>
    </lineage>
</organism>
<gene>
    <name evidence="2" type="ORF">METZ01_LOCUS268177</name>
</gene>
<feature type="non-terminal residue" evidence="2">
    <location>
        <position position="365"/>
    </location>
</feature>
<dbReference type="SUPFAM" id="SSF51905">
    <property type="entry name" value="FAD/NAD(P)-binding domain"/>
    <property type="match status" value="1"/>
</dbReference>
<dbReference type="PANTHER" id="PTHR42720:SF1">
    <property type="entry name" value="GLYCEROL 3-PHOSPHATE OXIDASE"/>
    <property type="match status" value="1"/>
</dbReference>
<dbReference type="Gene3D" id="3.50.50.60">
    <property type="entry name" value="FAD/NAD(P)-binding domain"/>
    <property type="match status" value="1"/>
</dbReference>
<sequence length="365" mass="38685">MTRFGTWQPKIRGKLFYNWPQGACEEALCFNDADQLGSKPYDVVIVGAGVVGCGLAYQLSQYELRVLLVDRLHDVGEGTSKANSAIIHTGYDAKPGSLESKLLHEASADWPGLAARLKIPLDPIGGIMMAVTDEQERQLEAAEKNAHANRATDVRILSAAEIREREPNASPNVRGGLLVPGESLVDPFMASIAYAEIALANGVDILLGADIAGVELGQPPGAPLHHLVTADGHRLPARRIVNVAGLGSRRLADGYGGGAFDINPRRGQFLLFDKSARPLVQHILLPVPTAHTKGVLVAPTIFGNLLAGPTAEDLPLDDPAATHTTVEGIRRVVEGGSRLVDGLARQPVIATYAGARCACSQGSYV</sequence>
<proteinExistence type="predicted"/>
<dbReference type="PANTHER" id="PTHR42720">
    <property type="entry name" value="GLYCEROL-3-PHOSPHATE DEHYDROGENASE"/>
    <property type="match status" value="1"/>
</dbReference>
<dbReference type="SUPFAM" id="SSF54373">
    <property type="entry name" value="FAD-linked reductases, C-terminal domain"/>
    <property type="match status" value="1"/>
</dbReference>